<keyword evidence="1 3" id="KW-0808">Transferase</keyword>
<comment type="similarity">
    <text evidence="1">Belongs to the glycosyltransferase 7 family.</text>
</comment>
<comment type="pathway">
    <text evidence="1">Protein modification; protein glycosylation.</text>
</comment>
<dbReference type="PANTHER" id="PTHR19300:SF38">
    <property type="entry name" value="BETA-1,4-GALACTOSYLTRANSFERASE"/>
    <property type="match status" value="1"/>
</dbReference>
<evidence type="ECO:0000256" key="1">
    <source>
        <dbReference type="RuleBase" id="RU368121"/>
    </source>
</evidence>
<dbReference type="InterPro" id="IPR027995">
    <property type="entry name" value="Galactosyl_T_N"/>
</dbReference>
<dbReference type="EMBL" id="CACVKT020007635">
    <property type="protein sequence ID" value="CAC5409098.1"/>
    <property type="molecule type" value="Genomic_DNA"/>
</dbReference>
<dbReference type="Gene3D" id="3.90.550.10">
    <property type="entry name" value="Spore Coat Polysaccharide Biosynthesis Protein SpsA, Chain A"/>
    <property type="match status" value="1"/>
</dbReference>
<keyword evidence="1" id="KW-0735">Signal-anchor</keyword>
<comment type="function">
    <text evidence="1">Catalyses the transfer of galactose onto proteins or lipids.</text>
</comment>
<dbReference type="InterPro" id="IPR029044">
    <property type="entry name" value="Nucleotide-diphossugar_trans"/>
</dbReference>
<sequence>MFQLLSFQALNKTCMKYHSRRGCMTFVFIIGVVLYIVNISVLSQEIHWWNNRNISFILNNLKLASSTYDKDSTAYIIYRILKTRIDDVCSFPPDSLYGYIPLNRSVLNMTILKSIHSYMEGGHYGPPNCTPVQKVAIIVPYRDRKKQLQVFLNNMIPKLKRQQLEFAIYVIEQKSGVPFNRGMMANIGFKEAVSDMEYDCIVFHDVDVLPEDDRNFYVCSDNPIHMSVKSAGKSKEHFLAVELKNERSKLREEQALDGQKLYQQITDNPNTHLFYRLINRDGSNHRTTTYCLKINGEYIYLPEDQRMSVAHDYEDLSIPEEEQYDCSYLNLCKARQSCIQKALKHCTDVPELFKESEIKKAIDCLNTKKTS</sequence>
<evidence type="ECO:0000259" key="2">
    <source>
        <dbReference type="Pfam" id="PF13733"/>
    </source>
</evidence>
<evidence type="ECO:0000313" key="3">
    <source>
        <dbReference type="EMBL" id="CAC5409098.1"/>
    </source>
</evidence>
<accession>A0A6J8DKG1</accession>
<proteinExistence type="inferred from homology"/>
<keyword evidence="1" id="KW-0472">Membrane</keyword>
<keyword evidence="1" id="KW-1133">Transmembrane helix</keyword>
<protein>
    <recommendedName>
        <fullName evidence="1">Beta-1,4-galactosyltransferase</fullName>
        <ecNumber evidence="1">2.4.1.-</ecNumber>
    </recommendedName>
</protein>
<dbReference type="PANTHER" id="PTHR19300">
    <property type="entry name" value="BETA-1,4-GALACTOSYLTRANSFERASE"/>
    <property type="match status" value="1"/>
</dbReference>
<organism evidence="3 4">
    <name type="scientific">Mytilus coruscus</name>
    <name type="common">Sea mussel</name>
    <dbReference type="NCBI Taxonomy" id="42192"/>
    <lineage>
        <taxon>Eukaryota</taxon>
        <taxon>Metazoa</taxon>
        <taxon>Spiralia</taxon>
        <taxon>Lophotrochozoa</taxon>
        <taxon>Mollusca</taxon>
        <taxon>Bivalvia</taxon>
        <taxon>Autobranchia</taxon>
        <taxon>Pteriomorphia</taxon>
        <taxon>Mytilida</taxon>
        <taxon>Mytiloidea</taxon>
        <taxon>Mytilidae</taxon>
        <taxon>Mytilinae</taxon>
        <taxon>Mytilus</taxon>
    </lineage>
</organism>
<dbReference type="InterPro" id="IPR003859">
    <property type="entry name" value="Galactosyl_T"/>
</dbReference>
<dbReference type="OrthoDB" id="10016069at2759"/>
<reference evidence="3 4" key="1">
    <citation type="submission" date="2020-06" db="EMBL/GenBank/DDBJ databases">
        <authorList>
            <person name="Li R."/>
            <person name="Bekaert M."/>
        </authorList>
    </citation>
    <scope>NUCLEOTIDE SEQUENCE [LARGE SCALE GENOMIC DNA]</scope>
    <source>
        <strain evidence="4">wild</strain>
    </source>
</reference>
<keyword evidence="1" id="KW-0325">Glycoprotein</keyword>
<keyword evidence="1 3" id="KW-0328">Glycosyltransferase</keyword>
<dbReference type="SUPFAM" id="SSF53448">
    <property type="entry name" value="Nucleotide-diphospho-sugar transferases"/>
    <property type="match status" value="1"/>
</dbReference>
<dbReference type="AlphaFoldDB" id="A0A6J8DKG1"/>
<dbReference type="GO" id="GO:0005794">
    <property type="term" value="C:Golgi apparatus"/>
    <property type="evidence" value="ECO:0007669"/>
    <property type="project" value="TreeGrafter"/>
</dbReference>
<dbReference type="UniPathway" id="UPA00378"/>
<feature type="transmembrane region" description="Helical" evidence="1">
    <location>
        <begin position="21"/>
        <end position="42"/>
    </location>
</feature>
<dbReference type="GO" id="GO:0005975">
    <property type="term" value="P:carbohydrate metabolic process"/>
    <property type="evidence" value="ECO:0007669"/>
    <property type="project" value="InterPro"/>
</dbReference>
<name>A0A6J8DKG1_MYTCO</name>
<gene>
    <name evidence="3" type="ORF">MCOR_42427</name>
</gene>
<evidence type="ECO:0000313" key="4">
    <source>
        <dbReference type="Proteomes" id="UP000507470"/>
    </source>
</evidence>
<dbReference type="EC" id="2.4.1.-" evidence="1"/>
<keyword evidence="4" id="KW-1185">Reference proteome</keyword>
<keyword evidence="1" id="KW-0812">Transmembrane</keyword>
<dbReference type="Proteomes" id="UP000507470">
    <property type="component" value="Unassembled WGS sequence"/>
</dbReference>
<feature type="domain" description="Galactosyltransferase N-terminal" evidence="2">
    <location>
        <begin position="93"/>
        <end position="220"/>
    </location>
</feature>
<dbReference type="GO" id="GO:0008489">
    <property type="term" value="F:UDP-galactose:glucosylceramide beta-1,4-galactosyltransferase activity"/>
    <property type="evidence" value="ECO:0007669"/>
    <property type="project" value="TreeGrafter"/>
</dbReference>
<dbReference type="PRINTS" id="PR02050">
    <property type="entry name" value="B14GALTRFASE"/>
</dbReference>
<dbReference type="Pfam" id="PF13733">
    <property type="entry name" value="Glyco_transf_7N"/>
    <property type="match status" value="1"/>
</dbReference>